<protein>
    <submittedName>
        <fullName evidence="1">Uncharacterized protein</fullName>
    </submittedName>
</protein>
<reference evidence="1 2" key="1">
    <citation type="submission" date="2023-01" db="EMBL/GenBank/DDBJ databases">
        <title>Analysis of 21 Apiospora genomes using comparative genomics revels a genus with tremendous synthesis potential of carbohydrate active enzymes and secondary metabolites.</title>
        <authorList>
            <person name="Sorensen T."/>
        </authorList>
    </citation>
    <scope>NUCLEOTIDE SEQUENCE [LARGE SCALE GENOMIC DNA]</scope>
    <source>
        <strain evidence="1 2">CBS 20057</strain>
    </source>
</reference>
<accession>A0ABR1SBN6</accession>
<evidence type="ECO:0000313" key="1">
    <source>
        <dbReference type="EMBL" id="KAK8029257.1"/>
    </source>
</evidence>
<gene>
    <name evidence="1" type="ORF">PG991_006313</name>
</gene>
<dbReference type="EMBL" id="JAQQWI010000007">
    <property type="protein sequence ID" value="KAK8029257.1"/>
    <property type="molecule type" value="Genomic_DNA"/>
</dbReference>
<organism evidence="1 2">
    <name type="scientific">Apiospora marii</name>
    <dbReference type="NCBI Taxonomy" id="335849"/>
    <lineage>
        <taxon>Eukaryota</taxon>
        <taxon>Fungi</taxon>
        <taxon>Dikarya</taxon>
        <taxon>Ascomycota</taxon>
        <taxon>Pezizomycotina</taxon>
        <taxon>Sordariomycetes</taxon>
        <taxon>Xylariomycetidae</taxon>
        <taxon>Amphisphaeriales</taxon>
        <taxon>Apiosporaceae</taxon>
        <taxon>Apiospora</taxon>
    </lineage>
</organism>
<proteinExistence type="predicted"/>
<sequence length="138" mass="15952">MTMGNSSWTISHWGLMSPARQSGRRPFFGVEHIFQYKQKRGRPVGKREMAEKHYRRAAGTVFVLGGNPRVGNILNITPQRPYPKLPSHRDHHHRDWKGQRNWLREEMAYGPEDLTYDAATGGATYSVSKAPKREATWY</sequence>
<dbReference type="Proteomes" id="UP001396898">
    <property type="component" value="Unassembled WGS sequence"/>
</dbReference>
<evidence type="ECO:0000313" key="2">
    <source>
        <dbReference type="Proteomes" id="UP001396898"/>
    </source>
</evidence>
<keyword evidence="2" id="KW-1185">Reference proteome</keyword>
<name>A0ABR1SBN6_9PEZI</name>
<comment type="caution">
    <text evidence="1">The sequence shown here is derived from an EMBL/GenBank/DDBJ whole genome shotgun (WGS) entry which is preliminary data.</text>
</comment>